<proteinExistence type="predicted"/>
<dbReference type="RefSeq" id="WP_083069450.1">
    <property type="nucleotide sequence ID" value="NZ_NBTM02000001.1"/>
</dbReference>
<evidence type="ECO:0000313" key="3">
    <source>
        <dbReference type="Proteomes" id="UP000192813"/>
    </source>
</evidence>
<dbReference type="Pfam" id="PF09954">
    <property type="entry name" value="DUF2188"/>
    <property type="match status" value="1"/>
</dbReference>
<sequence>MPWNMQDYPDNLKNFDEVERKKIIEIMNAMEAAGYKEEDLIPIAIQQGKEWYQNASDTEISEVKQATKPKKSDKHDTESANPDLMDEDVQVKFDHENAQWQVITVKAKRAAGTFDLKEDAMKRAKEIADNKGTKVIAYTKDGKRQ</sequence>
<evidence type="ECO:0000256" key="1">
    <source>
        <dbReference type="SAM" id="MobiDB-lite"/>
    </source>
</evidence>
<accession>A0A2J9PPT4</accession>
<evidence type="ECO:0000313" key="2">
    <source>
        <dbReference type="EMBL" id="PNL92000.1"/>
    </source>
</evidence>
<feature type="region of interest" description="Disordered" evidence="1">
    <location>
        <begin position="63"/>
        <end position="84"/>
    </location>
</feature>
<protein>
    <submittedName>
        <fullName evidence="2">DUF2188 domain-containing protein</fullName>
    </submittedName>
</protein>
<gene>
    <name evidence="2" type="ORF">A6J77_007070</name>
</gene>
<dbReference type="InterPro" id="IPR018691">
    <property type="entry name" value="DUF2188"/>
</dbReference>
<dbReference type="EMBL" id="NBTM02000001">
    <property type="protein sequence ID" value="PNL92000.1"/>
    <property type="molecule type" value="Genomic_DNA"/>
</dbReference>
<reference evidence="3" key="1">
    <citation type="submission" date="2017-12" db="EMBL/GenBank/DDBJ databases">
        <title>FDA dAtabase for Regulatory Grade micrObial Sequences (FDA-ARGOS): Supporting development and validation of Infectious Disease Dx tests.</title>
        <authorList>
            <person name="Hoffmann M."/>
            <person name="Allard M."/>
            <person name="Evans P."/>
            <person name="Brown E."/>
            <person name="Tallon L."/>
            <person name="Sadzewicz L."/>
            <person name="Sengamalay N."/>
            <person name="Ott S."/>
            <person name="Godinez A."/>
            <person name="Nagaraj S."/>
            <person name="Vavikolanu K."/>
            <person name="Aluvathingal J."/>
            <person name="Nadendla S."/>
            <person name="Sichtig H."/>
        </authorList>
    </citation>
    <scope>NUCLEOTIDE SEQUENCE [LARGE SCALE GENOMIC DNA]</scope>
    <source>
        <strain evidence="3">FDAARGOS_249</strain>
    </source>
</reference>
<name>A0A2J9PPT4_9LACT</name>
<organism evidence="2 3">
    <name type="scientific">Aerococcus viridans</name>
    <dbReference type="NCBI Taxonomy" id="1377"/>
    <lineage>
        <taxon>Bacteria</taxon>
        <taxon>Bacillati</taxon>
        <taxon>Bacillota</taxon>
        <taxon>Bacilli</taxon>
        <taxon>Lactobacillales</taxon>
        <taxon>Aerococcaceae</taxon>
        <taxon>Aerococcus</taxon>
    </lineage>
</organism>
<dbReference type="AlphaFoldDB" id="A0A2J9PPT4"/>
<dbReference type="Proteomes" id="UP000192813">
    <property type="component" value="Unassembled WGS sequence"/>
</dbReference>
<comment type="caution">
    <text evidence="2">The sequence shown here is derived from an EMBL/GenBank/DDBJ whole genome shotgun (WGS) entry which is preliminary data.</text>
</comment>